<dbReference type="AlphaFoldDB" id="A0A918KTA3"/>
<evidence type="ECO:0000313" key="3">
    <source>
        <dbReference type="Proteomes" id="UP000626148"/>
    </source>
</evidence>
<dbReference type="EMBL" id="BMXR01000021">
    <property type="protein sequence ID" value="GGX75296.1"/>
    <property type="molecule type" value="Genomic_DNA"/>
</dbReference>
<gene>
    <name evidence="2" type="ORF">GCM10007392_48050</name>
</gene>
<name>A0A918KTA3_9GAMM</name>
<accession>A0A918KTA3</accession>
<protein>
    <submittedName>
        <fullName evidence="2">Uncharacterized protein</fullName>
    </submittedName>
</protein>
<reference evidence="2" key="2">
    <citation type="submission" date="2020-09" db="EMBL/GenBank/DDBJ databases">
        <authorList>
            <person name="Sun Q."/>
            <person name="Kim S."/>
        </authorList>
    </citation>
    <scope>NUCLEOTIDE SEQUENCE</scope>
    <source>
        <strain evidence="2">KCTC 22169</strain>
    </source>
</reference>
<reference evidence="2" key="1">
    <citation type="journal article" date="2014" name="Int. J. Syst. Evol. Microbiol.">
        <title>Complete genome sequence of Corynebacterium casei LMG S-19264T (=DSM 44701T), isolated from a smear-ripened cheese.</title>
        <authorList>
            <consortium name="US DOE Joint Genome Institute (JGI-PGF)"/>
            <person name="Walter F."/>
            <person name="Albersmeier A."/>
            <person name="Kalinowski J."/>
            <person name="Ruckert C."/>
        </authorList>
    </citation>
    <scope>NUCLEOTIDE SEQUENCE</scope>
    <source>
        <strain evidence="2">KCTC 22169</strain>
    </source>
</reference>
<proteinExistence type="predicted"/>
<feature type="region of interest" description="Disordered" evidence="1">
    <location>
        <begin position="198"/>
        <end position="244"/>
    </location>
</feature>
<organism evidence="2 3">
    <name type="scientific">Saccharospirillum salsuginis</name>
    <dbReference type="NCBI Taxonomy" id="418750"/>
    <lineage>
        <taxon>Bacteria</taxon>
        <taxon>Pseudomonadati</taxon>
        <taxon>Pseudomonadota</taxon>
        <taxon>Gammaproteobacteria</taxon>
        <taxon>Oceanospirillales</taxon>
        <taxon>Saccharospirillaceae</taxon>
        <taxon>Saccharospirillum</taxon>
    </lineage>
</organism>
<feature type="compositionally biased region" description="Acidic residues" evidence="1">
    <location>
        <begin position="207"/>
        <end position="220"/>
    </location>
</feature>
<evidence type="ECO:0000256" key="1">
    <source>
        <dbReference type="SAM" id="MobiDB-lite"/>
    </source>
</evidence>
<comment type="caution">
    <text evidence="2">The sequence shown here is derived from an EMBL/GenBank/DDBJ whole genome shotgun (WGS) entry which is preliminary data.</text>
</comment>
<keyword evidence="3" id="KW-1185">Reference proteome</keyword>
<dbReference type="RefSeq" id="WP_189613644.1">
    <property type="nucleotide sequence ID" value="NZ_BMXR01000021.1"/>
</dbReference>
<evidence type="ECO:0000313" key="2">
    <source>
        <dbReference type="EMBL" id="GGX75296.1"/>
    </source>
</evidence>
<feature type="region of interest" description="Disordered" evidence="1">
    <location>
        <begin position="129"/>
        <end position="166"/>
    </location>
</feature>
<dbReference type="Gene3D" id="1.10.287.1700">
    <property type="match status" value="1"/>
</dbReference>
<sequence length="378" mass="43330">MTDDRPQIRQLIRIRQRRVDAADLERGRLAERKHAQAATIETLVRQRSALADQRAVLRQQRIEQPIRATDLQRQDQYQHRLQGRIDALDRDIDRERQTFEEIEAALQQALRRWRQARASLDALEQQWRRLQRQHRRRNDKKDERTLDDLSVGRHTGAEPMNWQTSTRIDTHLESATSGRSQPQPPSREDRGRFERMLDEVKSRDPDAEQTEQNTDDESETDPLAPDWNALNGPGTGASNEAGLSETDRPLTQLNTPAMPAAQALEPSVHSQPAPGTNQSDFADLMARHVQQMLVSEPMNGKLQHEQQLMLRLSDQILPNTQVMLSRNAQGWTLKAQSSGRDNLDLIRKSSDKLVSRFSEAGLGDLNVETELQEAREQP</sequence>
<feature type="compositionally biased region" description="Basic and acidic residues" evidence="1">
    <location>
        <begin position="139"/>
        <end position="151"/>
    </location>
</feature>
<dbReference type="Proteomes" id="UP000626148">
    <property type="component" value="Unassembled WGS sequence"/>
</dbReference>
<feature type="compositionally biased region" description="Basic residues" evidence="1">
    <location>
        <begin position="129"/>
        <end position="138"/>
    </location>
</feature>
<dbReference type="InterPro" id="IPR053716">
    <property type="entry name" value="Flag_assembly_chemotaxis_eff"/>
</dbReference>